<dbReference type="PRINTS" id="PR00081">
    <property type="entry name" value="GDHRDH"/>
</dbReference>
<dbReference type="SUPFAM" id="SSF51735">
    <property type="entry name" value="NAD(P)-binding Rossmann-fold domains"/>
    <property type="match status" value="1"/>
</dbReference>
<name>A0AAP3UZF9_9PROT</name>
<dbReference type="GO" id="GO:0016020">
    <property type="term" value="C:membrane"/>
    <property type="evidence" value="ECO:0007669"/>
    <property type="project" value="TreeGrafter"/>
</dbReference>
<dbReference type="AlphaFoldDB" id="A0AAP3UZF9"/>
<dbReference type="Proteomes" id="UP001301140">
    <property type="component" value="Unassembled WGS sequence"/>
</dbReference>
<dbReference type="PANTHER" id="PTHR44196:SF1">
    <property type="entry name" value="DEHYDROGENASE_REDUCTASE SDR FAMILY MEMBER 7B"/>
    <property type="match status" value="1"/>
</dbReference>
<sequence>MTRRVWITGASQGIGAALVRRMRERGDQVIGSARTADRLEELADATGMIPWQLDVTDQEAAGASVAGIEEEIGPIDLAILNAGTHRPVGAEDFRTDELRALVELNLFGTAHCLEALIPRMTARKAGHIAVVGSLAAYRGLPTAAYYGASKAALTNMTEALKFDLDRHGVRLQLVQPGFVRTPLTDRNEFAMPFLVEPEEAAAAIMRGLHRSSFEIAFPRTFVAIMKLMRVMPYRLYFPLVARSTRA</sequence>
<reference evidence="4 5" key="1">
    <citation type="submission" date="2023-03" db="EMBL/GenBank/DDBJ databases">
        <title>YIM 152171 draft genome.</title>
        <authorList>
            <person name="Yang Z."/>
        </authorList>
    </citation>
    <scope>NUCLEOTIDE SEQUENCE [LARGE SCALE GENOMIC DNA]</scope>
    <source>
        <strain evidence="4 5">YIM 152171</strain>
    </source>
</reference>
<evidence type="ECO:0000256" key="1">
    <source>
        <dbReference type="ARBA" id="ARBA00006484"/>
    </source>
</evidence>
<evidence type="ECO:0000313" key="5">
    <source>
        <dbReference type="Proteomes" id="UP001301140"/>
    </source>
</evidence>
<comment type="caution">
    <text evidence="4">The sequence shown here is derived from an EMBL/GenBank/DDBJ whole genome shotgun (WGS) entry which is preliminary data.</text>
</comment>
<dbReference type="InterPro" id="IPR002347">
    <property type="entry name" value="SDR_fam"/>
</dbReference>
<proteinExistence type="inferred from homology"/>
<dbReference type="Gene3D" id="3.40.50.720">
    <property type="entry name" value="NAD(P)-binding Rossmann-like Domain"/>
    <property type="match status" value="1"/>
</dbReference>
<comment type="similarity">
    <text evidence="1 3">Belongs to the short-chain dehydrogenases/reductases (SDR) family.</text>
</comment>
<organism evidence="4 5">
    <name type="scientific">Marinimicrococcus flavescens</name>
    <dbReference type="NCBI Taxonomy" id="3031815"/>
    <lineage>
        <taxon>Bacteria</taxon>
        <taxon>Pseudomonadati</taxon>
        <taxon>Pseudomonadota</taxon>
        <taxon>Alphaproteobacteria</taxon>
        <taxon>Geminicoccales</taxon>
        <taxon>Geminicoccaceae</taxon>
        <taxon>Marinimicrococcus</taxon>
    </lineage>
</organism>
<dbReference type="PANTHER" id="PTHR44196">
    <property type="entry name" value="DEHYDROGENASE/REDUCTASE SDR FAMILY MEMBER 7B"/>
    <property type="match status" value="1"/>
</dbReference>
<dbReference type="EMBL" id="JARGEQ010000082">
    <property type="protein sequence ID" value="MDF1586345.1"/>
    <property type="molecule type" value="Genomic_DNA"/>
</dbReference>
<keyword evidence="2" id="KW-0560">Oxidoreductase</keyword>
<dbReference type="RefSeq" id="WP_327788759.1">
    <property type="nucleotide sequence ID" value="NZ_JARGEQ010000082.1"/>
</dbReference>
<evidence type="ECO:0000256" key="2">
    <source>
        <dbReference type="ARBA" id="ARBA00023002"/>
    </source>
</evidence>
<accession>A0AAP3UZF9</accession>
<dbReference type="PRINTS" id="PR00080">
    <property type="entry name" value="SDRFAMILY"/>
</dbReference>
<protein>
    <submittedName>
        <fullName evidence="4">SDR family NAD(P)-dependent oxidoreductase</fullName>
    </submittedName>
</protein>
<evidence type="ECO:0000256" key="3">
    <source>
        <dbReference type="RuleBase" id="RU000363"/>
    </source>
</evidence>
<evidence type="ECO:0000313" key="4">
    <source>
        <dbReference type="EMBL" id="MDF1586345.1"/>
    </source>
</evidence>
<gene>
    <name evidence="4" type="ORF">PZ740_08090</name>
</gene>
<keyword evidence="5" id="KW-1185">Reference proteome</keyword>
<dbReference type="GO" id="GO:0016491">
    <property type="term" value="F:oxidoreductase activity"/>
    <property type="evidence" value="ECO:0007669"/>
    <property type="project" value="UniProtKB-KW"/>
</dbReference>
<dbReference type="InterPro" id="IPR036291">
    <property type="entry name" value="NAD(P)-bd_dom_sf"/>
</dbReference>
<dbReference type="Pfam" id="PF00106">
    <property type="entry name" value="adh_short"/>
    <property type="match status" value="1"/>
</dbReference>